<evidence type="ECO:0000256" key="1">
    <source>
        <dbReference type="ARBA" id="ARBA00009820"/>
    </source>
</evidence>
<dbReference type="InterPro" id="IPR011042">
    <property type="entry name" value="6-blade_b-propeller_TolB-like"/>
</dbReference>
<dbReference type="PANTHER" id="PTHR36842:SF1">
    <property type="entry name" value="PROTEIN TOLB"/>
    <property type="match status" value="1"/>
</dbReference>
<dbReference type="Pfam" id="PF07676">
    <property type="entry name" value="PD40"/>
    <property type="match status" value="1"/>
</dbReference>
<protein>
    <submittedName>
        <fullName evidence="2">TolB family protein</fullName>
    </submittedName>
</protein>
<dbReference type="PANTHER" id="PTHR36842">
    <property type="entry name" value="PROTEIN TOLB HOMOLOG"/>
    <property type="match status" value="1"/>
</dbReference>
<evidence type="ECO:0000313" key="3">
    <source>
        <dbReference type="Proteomes" id="UP001593833"/>
    </source>
</evidence>
<dbReference type="Gene3D" id="2.120.10.30">
    <property type="entry name" value="TolB, C-terminal domain"/>
    <property type="match status" value="2"/>
</dbReference>
<proteinExistence type="inferred from homology"/>
<comment type="caution">
    <text evidence="2">The sequence shown here is derived from an EMBL/GenBank/DDBJ whole genome shotgun (WGS) entry which is preliminary data.</text>
</comment>
<sequence length="257" mass="28045">MAGLIGGLVGDRTCHAAGRIAFSRETRGTWQIWTMSEDGTNLRQLTHSQQDKRDPTCASDGERLAFRTNNGQLYVLTLATREERTVLRRLRNISSPNWSSVRDEIVFVRLDPLTLDIGDIWKSDIDGRNAVMLTQGGGRLSYHPVFSPLGERIAYVYSAEPDHHEIWTMDADGGNAHVAVSGGRLNSSPSFSPDGQTLAFVSDRTGDFEIYSTALAAQDPVRLTHNPGLDTSPCFIGGGGGVSPSCRIERARSRSGP</sequence>
<dbReference type="EMBL" id="JBHPKH010000031">
    <property type="protein sequence ID" value="MFC1572704.1"/>
    <property type="molecule type" value="Genomic_DNA"/>
</dbReference>
<organism evidence="2 3">
    <name type="scientific">Eiseniibacteriota bacterium</name>
    <dbReference type="NCBI Taxonomy" id="2212470"/>
    <lineage>
        <taxon>Bacteria</taxon>
        <taxon>Candidatus Eiseniibacteriota</taxon>
    </lineage>
</organism>
<keyword evidence="3" id="KW-1185">Reference proteome</keyword>
<evidence type="ECO:0000313" key="2">
    <source>
        <dbReference type="EMBL" id="MFC1572704.1"/>
    </source>
</evidence>
<dbReference type="Proteomes" id="UP001593833">
    <property type="component" value="Unassembled WGS sequence"/>
</dbReference>
<accession>A0ABV6YKL4</accession>
<reference evidence="2 3" key="1">
    <citation type="submission" date="2024-09" db="EMBL/GenBank/DDBJ databases">
        <authorList>
            <person name="D'Angelo T."/>
        </authorList>
    </citation>
    <scope>NUCLEOTIDE SEQUENCE [LARGE SCALE GENOMIC DNA]</scope>
    <source>
        <strain evidence="2">SAG AM-320-E07</strain>
    </source>
</reference>
<dbReference type="InterPro" id="IPR011659">
    <property type="entry name" value="WD40"/>
</dbReference>
<gene>
    <name evidence="2" type="ORF">ACFL6M_03805</name>
</gene>
<dbReference type="SUPFAM" id="SSF69304">
    <property type="entry name" value="Tricorn protease N-terminal domain"/>
    <property type="match status" value="1"/>
</dbReference>
<name>A0ABV6YKL4_UNCEI</name>
<comment type="similarity">
    <text evidence="1">Belongs to the TolB family.</text>
</comment>